<keyword evidence="5" id="KW-1003">Cell membrane</keyword>
<keyword evidence="4" id="KW-0813">Transport</keyword>
<sequence length="151" mass="17491">MDAKIKACGKLQQVEEKRRDRVGQQLESMRQRHAHLEGKLGQLSDLKTHANQSATLQTATQQATFNSAALMNLSRVDQMLQKLLVHCEHEQAVLQAQCSSVQKELEQRHARVQGLEKALDRWKAKQRYEKARKEQRLLEEMINARLKRRAV</sequence>
<keyword evidence="11" id="KW-0282">Flagellum</keyword>
<organism evidence="11 12">
    <name type="scientific">Enterovibrio norvegicus FF-454</name>
    <dbReference type="NCBI Taxonomy" id="1185651"/>
    <lineage>
        <taxon>Bacteria</taxon>
        <taxon>Pseudomonadati</taxon>
        <taxon>Pseudomonadota</taxon>
        <taxon>Gammaproteobacteria</taxon>
        <taxon>Vibrionales</taxon>
        <taxon>Vibrionaceae</taxon>
        <taxon>Enterovibrio</taxon>
    </lineage>
</organism>
<evidence type="ECO:0000256" key="10">
    <source>
        <dbReference type="ARBA" id="ARBA00023225"/>
    </source>
</evidence>
<keyword evidence="12" id="KW-1185">Reference proteome</keyword>
<evidence type="ECO:0000313" key="12">
    <source>
        <dbReference type="Proteomes" id="UP000095039"/>
    </source>
</evidence>
<name>A0A1E5BYW5_9GAMM</name>
<dbReference type="GO" id="GO:0015031">
    <property type="term" value="P:protein transport"/>
    <property type="evidence" value="ECO:0007669"/>
    <property type="project" value="UniProtKB-KW"/>
</dbReference>
<keyword evidence="11" id="KW-0966">Cell projection</keyword>
<evidence type="ECO:0000256" key="8">
    <source>
        <dbReference type="ARBA" id="ARBA00022927"/>
    </source>
</evidence>
<evidence type="ECO:0000256" key="1">
    <source>
        <dbReference type="ARBA" id="ARBA00004413"/>
    </source>
</evidence>
<dbReference type="NCBIfam" id="TIGR02473">
    <property type="entry name" value="flagell_FliJ"/>
    <property type="match status" value="1"/>
</dbReference>
<evidence type="ECO:0000256" key="7">
    <source>
        <dbReference type="ARBA" id="ARBA00022795"/>
    </source>
</evidence>
<dbReference type="GO" id="GO:0006935">
    <property type="term" value="P:chemotaxis"/>
    <property type="evidence" value="ECO:0007669"/>
    <property type="project" value="UniProtKB-KW"/>
</dbReference>
<dbReference type="Proteomes" id="UP000095039">
    <property type="component" value="Unassembled WGS sequence"/>
</dbReference>
<keyword evidence="7" id="KW-1005">Bacterial flagellum biogenesis</keyword>
<comment type="caution">
    <text evidence="11">The sequence shown here is derived from an EMBL/GenBank/DDBJ whole genome shotgun (WGS) entry which is preliminary data.</text>
</comment>
<protein>
    <recommendedName>
        <fullName evidence="3">Flagellar FliJ protein</fullName>
    </recommendedName>
</protein>
<evidence type="ECO:0000256" key="4">
    <source>
        <dbReference type="ARBA" id="ARBA00022448"/>
    </source>
</evidence>
<dbReference type="GO" id="GO:0009288">
    <property type="term" value="C:bacterial-type flagellum"/>
    <property type="evidence" value="ECO:0007669"/>
    <property type="project" value="InterPro"/>
</dbReference>
<evidence type="ECO:0000256" key="5">
    <source>
        <dbReference type="ARBA" id="ARBA00022475"/>
    </source>
</evidence>
<proteinExistence type="inferred from homology"/>
<dbReference type="RefSeq" id="WP_016959234.1">
    <property type="nucleotide sequence ID" value="NZ_AJWN02000094.1"/>
</dbReference>
<dbReference type="AlphaFoldDB" id="A0A1E5BYW5"/>
<keyword evidence="6" id="KW-0145">Chemotaxis</keyword>
<keyword evidence="11" id="KW-0969">Cilium</keyword>
<evidence type="ECO:0000256" key="6">
    <source>
        <dbReference type="ARBA" id="ARBA00022500"/>
    </source>
</evidence>
<dbReference type="InterPro" id="IPR053716">
    <property type="entry name" value="Flag_assembly_chemotaxis_eff"/>
</dbReference>
<evidence type="ECO:0000256" key="2">
    <source>
        <dbReference type="ARBA" id="ARBA00010004"/>
    </source>
</evidence>
<evidence type="ECO:0000256" key="9">
    <source>
        <dbReference type="ARBA" id="ARBA00023136"/>
    </source>
</evidence>
<gene>
    <name evidence="11" type="ORF">A1OK_15510</name>
</gene>
<evidence type="ECO:0000256" key="3">
    <source>
        <dbReference type="ARBA" id="ARBA00020392"/>
    </source>
</evidence>
<keyword evidence="8" id="KW-0653">Protein transport</keyword>
<dbReference type="Gene3D" id="1.10.287.1700">
    <property type="match status" value="1"/>
</dbReference>
<comment type="subcellular location">
    <subcellularLocation>
        <location evidence="1">Cell membrane</location>
        <topology evidence="1">Peripheral membrane protein</topology>
        <orientation evidence="1">Cytoplasmic side</orientation>
    </subcellularLocation>
</comment>
<evidence type="ECO:0000313" key="11">
    <source>
        <dbReference type="EMBL" id="OEE58400.1"/>
    </source>
</evidence>
<dbReference type="InterPro" id="IPR012823">
    <property type="entry name" value="Flagell_FliJ"/>
</dbReference>
<dbReference type="EMBL" id="AJWN02000094">
    <property type="protein sequence ID" value="OEE58400.1"/>
    <property type="molecule type" value="Genomic_DNA"/>
</dbReference>
<reference evidence="11 12" key="1">
    <citation type="journal article" date="2012" name="Science">
        <title>Ecological populations of bacteria act as socially cohesive units of antibiotic production and resistance.</title>
        <authorList>
            <person name="Cordero O.X."/>
            <person name="Wildschutte H."/>
            <person name="Kirkup B."/>
            <person name="Proehl S."/>
            <person name="Ngo L."/>
            <person name="Hussain F."/>
            <person name="Le Roux F."/>
            <person name="Mincer T."/>
            <person name="Polz M.F."/>
        </authorList>
    </citation>
    <scope>NUCLEOTIDE SEQUENCE [LARGE SCALE GENOMIC DNA]</scope>
    <source>
        <strain evidence="11 12">FF-454</strain>
    </source>
</reference>
<dbReference type="GO" id="GO:0071973">
    <property type="term" value="P:bacterial-type flagellum-dependent cell motility"/>
    <property type="evidence" value="ECO:0007669"/>
    <property type="project" value="InterPro"/>
</dbReference>
<comment type="similarity">
    <text evidence="2">Belongs to the FliJ family.</text>
</comment>
<keyword evidence="10" id="KW-1006">Bacterial flagellum protein export</keyword>
<dbReference type="GO" id="GO:0005886">
    <property type="term" value="C:plasma membrane"/>
    <property type="evidence" value="ECO:0007669"/>
    <property type="project" value="UniProtKB-SubCell"/>
</dbReference>
<accession>A0A1E5BYW5</accession>
<keyword evidence="9" id="KW-0472">Membrane</keyword>
<dbReference type="GO" id="GO:0044781">
    <property type="term" value="P:bacterial-type flagellum organization"/>
    <property type="evidence" value="ECO:0007669"/>
    <property type="project" value="UniProtKB-KW"/>
</dbReference>